<evidence type="ECO:0000256" key="10">
    <source>
        <dbReference type="ARBA" id="ARBA00023134"/>
    </source>
</evidence>
<dbReference type="UniPathway" id="UPA00138"/>
<dbReference type="GO" id="GO:0071333">
    <property type="term" value="P:cellular response to glucose stimulus"/>
    <property type="evidence" value="ECO:0007669"/>
    <property type="project" value="TreeGrafter"/>
</dbReference>
<dbReference type="GO" id="GO:0032869">
    <property type="term" value="P:cellular response to insulin stimulus"/>
    <property type="evidence" value="ECO:0007669"/>
    <property type="project" value="TreeGrafter"/>
</dbReference>
<keyword evidence="15" id="KW-0418">Kinase</keyword>
<dbReference type="GO" id="GO:0046327">
    <property type="term" value="P:glycerol biosynthetic process from pyruvate"/>
    <property type="evidence" value="ECO:0007669"/>
    <property type="project" value="TreeGrafter"/>
</dbReference>
<dbReference type="InterPro" id="IPR018091">
    <property type="entry name" value="PEP_carboxykin_GTP_CS"/>
</dbReference>
<dbReference type="HAMAP" id="MF_00452">
    <property type="entry name" value="PEPCK_GTP"/>
    <property type="match status" value="1"/>
</dbReference>
<keyword evidence="10" id="KW-0342">GTP-binding</keyword>
<evidence type="ECO:0000259" key="13">
    <source>
        <dbReference type="Pfam" id="PF00821"/>
    </source>
</evidence>
<dbReference type="AlphaFoldDB" id="M4VND0"/>
<keyword evidence="12 15" id="KW-0456">Lyase</keyword>
<evidence type="ECO:0000256" key="11">
    <source>
        <dbReference type="ARBA" id="ARBA00023211"/>
    </source>
</evidence>
<feature type="domain" description="Phosphoenolpyruvate carboxykinase GTP-utilising N-terminal" evidence="14">
    <location>
        <begin position="36"/>
        <end position="265"/>
    </location>
</feature>
<dbReference type="Gene3D" id="2.170.8.10">
    <property type="entry name" value="Phosphoenolpyruvate Carboxykinase, domain 2"/>
    <property type="match status" value="1"/>
</dbReference>
<feature type="domain" description="Phosphoenolpyruvate carboxykinase C-terminal P-loop" evidence="13">
    <location>
        <begin position="269"/>
        <end position="632"/>
    </location>
</feature>
<dbReference type="PANTHER" id="PTHR11561">
    <property type="entry name" value="PHOSPHOENOLPYRUVATE CARBOXYKINASE"/>
    <property type="match status" value="1"/>
</dbReference>
<gene>
    <name evidence="15" type="primary">pepck</name>
</gene>
<dbReference type="PANTHER" id="PTHR11561:SF11">
    <property type="entry name" value="PHOSPHOENOLPYRUVATE CARBOXYKINASE [GTP], MITOCHONDRIAL"/>
    <property type="match status" value="1"/>
</dbReference>
<dbReference type="GO" id="GO:0030145">
    <property type="term" value="F:manganese ion binding"/>
    <property type="evidence" value="ECO:0007669"/>
    <property type="project" value="TreeGrafter"/>
</dbReference>
<reference evidence="15" key="1">
    <citation type="submission" date="2013-03" db="EMBL/GenBank/DDBJ databases">
        <title>Influence of hyperammonia stress on ornithine-urea cycle enzymes in Clarias batrachus.</title>
        <authorList>
            <person name="Banerjee B."/>
            <person name="Saha N."/>
        </authorList>
    </citation>
    <scope>NUCLEOTIDE SEQUENCE</scope>
    <source>
        <tissue evidence="15">Liver</tissue>
    </source>
</reference>
<dbReference type="GO" id="GO:0042594">
    <property type="term" value="P:response to starvation"/>
    <property type="evidence" value="ECO:0007669"/>
    <property type="project" value="TreeGrafter"/>
</dbReference>
<keyword evidence="15" id="KW-0808">Transferase</keyword>
<organism evidence="15">
    <name type="scientific">Clarias batrachus</name>
    <name type="common">Walking catfish</name>
    <name type="synonym">Silurus batrachus</name>
    <dbReference type="NCBI Taxonomy" id="59899"/>
    <lineage>
        <taxon>Eukaryota</taxon>
        <taxon>Metazoa</taxon>
        <taxon>Chordata</taxon>
        <taxon>Craniata</taxon>
        <taxon>Vertebrata</taxon>
        <taxon>Euteleostomi</taxon>
        <taxon>Actinopterygii</taxon>
        <taxon>Neopterygii</taxon>
        <taxon>Teleostei</taxon>
        <taxon>Ostariophysi</taxon>
        <taxon>Siluriformes</taxon>
        <taxon>Clariidae</taxon>
        <taxon>Clarias</taxon>
    </lineage>
</organism>
<dbReference type="EMBL" id="KC794033">
    <property type="protein sequence ID" value="AGI03835.1"/>
    <property type="molecule type" value="mRNA"/>
</dbReference>
<dbReference type="GO" id="GO:0019543">
    <property type="term" value="P:propionate catabolic process"/>
    <property type="evidence" value="ECO:0007669"/>
    <property type="project" value="TreeGrafter"/>
</dbReference>
<keyword evidence="15" id="KW-0670">Pyruvate</keyword>
<comment type="subunit">
    <text evidence="4">Monomer.</text>
</comment>
<evidence type="ECO:0000256" key="5">
    <source>
        <dbReference type="ARBA" id="ARBA00012306"/>
    </source>
</evidence>
<comment type="similarity">
    <text evidence="3">Belongs to the phosphoenolpyruvate carboxykinase [GTP] family.</text>
</comment>
<dbReference type="GO" id="GO:0004613">
    <property type="term" value="F:phosphoenolpyruvate carboxykinase (GTP) activity"/>
    <property type="evidence" value="ECO:0007669"/>
    <property type="project" value="UniProtKB-EC"/>
</dbReference>
<dbReference type="GO" id="GO:0070365">
    <property type="term" value="P:hepatocyte differentiation"/>
    <property type="evidence" value="ECO:0007669"/>
    <property type="project" value="TreeGrafter"/>
</dbReference>
<evidence type="ECO:0000259" key="14">
    <source>
        <dbReference type="Pfam" id="PF17297"/>
    </source>
</evidence>
<protein>
    <recommendedName>
        <fullName evidence="5">phosphoenolpyruvate carboxykinase (GTP)</fullName>
        <ecNumber evidence="5">4.1.1.32</ecNumber>
    </recommendedName>
</protein>
<name>M4VND0_CLABA</name>
<evidence type="ECO:0000313" key="15">
    <source>
        <dbReference type="EMBL" id="AGI03835.1"/>
    </source>
</evidence>
<dbReference type="NCBIfam" id="NF003253">
    <property type="entry name" value="PRK04210.1"/>
    <property type="match status" value="1"/>
</dbReference>
<dbReference type="SUPFAM" id="SSF68923">
    <property type="entry name" value="PEP carboxykinase N-terminal domain"/>
    <property type="match status" value="1"/>
</dbReference>
<evidence type="ECO:0000256" key="3">
    <source>
        <dbReference type="ARBA" id="ARBA00005796"/>
    </source>
</evidence>
<evidence type="ECO:0000256" key="8">
    <source>
        <dbReference type="ARBA" id="ARBA00022741"/>
    </source>
</evidence>
<dbReference type="InterPro" id="IPR008210">
    <property type="entry name" value="PEP_carboxykinase_N"/>
</dbReference>
<dbReference type="Gene3D" id="3.40.449.10">
    <property type="entry name" value="Phosphoenolpyruvate Carboxykinase, domain 1"/>
    <property type="match status" value="1"/>
</dbReference>
<dbReference type="Pfam" id="PF17297">
    <property type="entry name" value="PEPCK_N"/>
    <property type="match status" value="1"/>
</dbReference>
<dbReference type="InterPro" id="IPR035077">
    <property type="entry name" value="PEP_carboxykinase_GTP_C"/>
</dbReference>
<keyword evidence="9" id="KW-0210">Decarboxylase</keyword>
<dbReference type="PIRSF" id="PIRSF001348">
    <property type="entry name" value="PEP_carboxykinase_GTP"/>
    <property type="match status" value="1"/>
</dbReference>
<keyword evidence="7" id="KW-0479">Metal-binding</keyword>
<keyword evidence="11" id="KW-0464">Manganese</keyword>
<comment type="pathway">
    <text evidence="2">Carbohydrate biosynthesis; gluconeogenesis.</text>
</comment>
<keyword evidence="8" id="KW-0547">Nucleotide-binding</keyword>
<dbReference type="GO" id="GO:0006107">
    <property type="term" value="P:oxaloacetate metabolic process"/>
    <property type="evidence" value="ECO:0007669"/>
    <property type="project" value="TreeGrafter"/>
</dbReference>
<comment type="cofactor">
    <cofactor evidence="1">
        <name>Mn(2+)</name>
        <dbReference type="ChEBI" id="CHEBI:29035"/>
    </cofactor>
</comment>
<dbReference type="EC" id="4.1.1.32" evidence="5"/>
<proteinExistence type="evidence at transcript level"/>
<evidence type="ECO:0000256" key="1">
    <source>
        <dbReference type="ARBA" id="ARBA00001936"/>
    </source>
</evidence>
<dbReference type="SUPFAM" id="SSF53795">
    <property type="entry name" value="PEP carboxykinase-like"/>
    <property type="match status" value="1"/>
</dbReference>
<evidence type="ECO:0000256" key="9">
    <source>
        <dbReference type="ARBA" id="ARBA00022793"/>
    </source>
</evidence>
<dbReference type="InterPro" id="IPR008209">
    <property type="entry name" value="PEP_carboxykinase_GTP"/>
</dbReference>
<evidence type="ECO:0000256" key="12">
    <source>
        <dbReference type="ARBA" id="ARBA00023239"/>
    </source>
</evidence>
<evidence type="ECO:0000256" key="2">
    <source>
        <dbReference type="ARBA" id="ARBA00004742"/>
    </source>
</evidence>
<dbReference type="Pfam" id="PF00821">
    <property type="entry name" value="PEPCK_GTP"/>
    <property type="match status" value="1"/>
</dbReference>
<evidence type="ECO:0000256" key="6">
    <source>
        <dbReference type="ARBA" id="ARBA00022432"/>
    </source>
</evidence>
<dbReference type="PROSITE" id="PS00505">
    <property type="entry name" value="PEPCK_GTP"/>
    <property type="match status" value="1"/>
</dbReference>
<dbReference type="InterPro" id="IPR035078">
    <property type="entry name" value="PEP_carboxykinase_GTP_N"/>
</dbReference>
<dbReference type="GO" id="GO:0006094">
    <property type="term" value="P:gluconeogenesis"/>
    <property type="evidence" value="ECO:0007669"/>
    <property type="project" value="UniProtKB-UniPathway"/>
</dbReference>
<dbReference type="CDD" id="cd00819">
    <property type="entry name" value="PEPCK_GTP"/>
    <property type="match status" value="1"/>
</dbReference>
<evidence type="ECO:0000256" key="4">
    <source>
        <dbReference type="ARBA" id="ARBA00011245"/>
    </source>
</evidence>
<dbReference type="FunFam" id="3.40.449.10:FF:000003">
    <property type="entry name" value="Phosphoenolpyruvate carboxykinase, cytosolic [GTP]"/>
    <property type="match status" value="1"/>
</dbReference>
<keyword evidence="6" id="KW-0312">Gluconeogenesis</keyword>
<accession>M4VND0</accession>
<evidence type="ECO:0000256" key="7">
    <source>
        <dbReference type="ARBA" id="ARBA00022723"/>
    </source>
</evidence>
<dbReference type="GO" id="GO:0005525">
    <property type="term" value="F:GTP binding"/>
    <property type="evidence" value="ECO:0007669"/>
    <property type="project" value="UniProtKB-KW"/>
</dbReference>
<dbReference type="GO" id="GO:0005829">
    <property type="term" value="C:cytosol"/>
    <property type="evidence" value="ECO:0007669"/>
    <property type="project" value="TreeGrafter"/>
</dbReference>
<dbReference type="Gene3D" id="3.90.228.20">
    <property type="match status" value="1"/>
</dbReference>
<dbReference type="GO" id="GO:0016301">
    <property type="term" value="F:kinase activity"/>
    <property type="evidence" value="ECO:0007669"/>
    <property type="project" value="UniProtKB-KW"/>
</dbReference>
<dbReference type="InterPro" id="IPR013035">
    <property type="entry name" value="PEP_carboxykinase_C"/>
</dbReference>
<dbReference type="GO" id="GO:0071549">
    <property type="term" value="P:cellular response to dexamethasone stimulus"/>
    <property type="evidence" value="ECO:0007669"/>
    <property type="project" value="TreeGrafter"/>
</dbReference>
<sequence precursor="true">MSCLLLGLIRRRGGLGTSVGVRTLATSPSLPPGVAEFVEMADDECKPGNVRMARVSAEESAQIQAGLERDGLAKRLPKYAKCWQARTFPSDVARVESQTVIVTKKQRQIIAIPSDGAKSQLGSWMSERDFQKAREERFPASMSGRTMYVIPFSMGPVNSSLAKFGVQVTDSPYVVASMGVMTRMGTPVMEKLAEGAEFVRCQHSLGRPLPLKAPLINSWPCNPEKVLISHLPDSRQILSFGSGYGVNSLLGKKCFALRIASRIAKDEGWLAEHMLILGITNPQGVKRYIAAAFPSACGKTNLAMMKPTLPGWKVECVGDDIAWMKFDSQGKLRAINPENGFFGVAPGTSLKTNPHARATISKNTIFTNVGETSDGGVWWEGLEPPPSGISLTDWLGNLWKPGDSGPCAHPNSRFCTPAGQCSIMDPQLESDEGVPIDAIVFGGRRPEGVPLVYESFNWRHGVFIGAAMRSESTAAAEHKGKVVMHDPFAMRPFFGYNFGDYLTHWLSMETRKAPTQLPKIFHVNWFRKDPTTDSFLWPGFGENSRVLEWIFRRCGRTSENEAAQKSMVGWLPLEGAINMEGLGQKVDMGARFDLSRAFWQKEAQEIRAYFTQQVGADLPEQVAAELRALEERVRD</sequence>
<dbReference type="FunFam" id="3.90.228.20:FF:000005">
    <property type="entry name" value="Phosphoenolpyruvate carboxykinase [GTP], mitochondrial"/>
    <property type="match status" value="1"/>
</dbReference>